<dbReference type="EMBL" id="GBRH01220758">
    <property type="protein sequence ID" value="JAD77137.1"/>
    <property type="molecule type" value="Transcribed_RNA"/>
</dbReference>
<accession>A0A0A9D090</accession>
<name>A0A0A9D090_ARUDO</name>
<reference evidence="1" key="1">
    <citation type="submission" date="2014-09" db="EMBL/GenBank/DDBJ databases">
        <authorList>
            <person name="Magalhaes I.L.F."/>
            <person name="Oliveira U."/>
            <person name="Santos F.R."/>
            <person name="Vidigal T.H.D.A."/>
            <person name="Brescovit A.D."/>
            <person name="Santos A.J."/>
        </authorList>
    </citation>
    <scope>NUCLEOTIDE SEQUENCE</scope>
    <source>
        <tissue evidence="1">Shoot tissue taken approximately 20 cm above the soil surface</tissue>
    </source>
</reference>
<sequence>MGTNTACEHVEAERPARPLATAACTGSDSLSGSTSLSEAALVVSSAVRKIILVGTAPVITVANPR</sequence>
<evidence type="ECO:0000313" key="1">
    <source>
        <dbReference type="EMBL" id="JAD77137.1"/>
    </source>
</evidence>
<proteinExistence type="predicted"/>
<organism evidence="1">
    <name type="scientific">Arundo donax</name>
    <name type="common">Giant reed</name>
    <name type="synonym">Donax arundinaceus</name>
    <dbReference type="NCBI Taxonomy" id="35708"/>
    <lineage>
        <taxon>Eukaryota</taxon>
        <taxon>Viridiplantae</taxon>
        <taxon>Streptophyta</taxon>
        <taxon>Embryophyta</taxon>
        <taxon>Tracheophyta</taxon>
        <taxon>Spermatophyta</taxon>
        <taxon>Magnoliopsida</taxon>
        <taxon>Liliopsida</taxon>
        <taxon>Poales</taxon>
        <taxon>Poaceae</taxon>
        <taxon>PACMAD clade</taxon>
        <taxon>Arundinoideae</taxon>
        <taxon>Arundineae</taxon>
        <taxon>Arundo</taxon>
    </lineage>
</organism>
<reference evidence="1" key="2">
    <citation type="journal article" date="2015" name="Data Brief">
        <title>Shoot transcriptome of the giant reed, Arundo donax.</title>
        <authorList>
            <person name="Barrero R.A."/>
            <person name="Guerrero F.D."/>
            <person name="Moolhuijzen P."/>
            <person name="Goolsby J.A."/>
            <person name="Tidwell J."/>
            <person name="Bellgard S.E."/>
            <person name="Bellgard M.I."/>
        </authorList>
    </citation>
    <scope>NUCLEOTIDE SEQUENCE</scope>
    <source>
        <tissue evidence="1">Shoot tissue taken approximately 20 cm above the soil surface</tissue>
    </source>
</reference>
<protein>
    <submittedName>
        <fullName evidence="1">Uncharacterized protein</fullName>
    </submittedName>
</protein>
<dbReference type="AlphaFoldDB" id="A0A0A9D090"/>